<reference evidence="2" key="2">
    <citation type="submission" date="2021-05" db="EMBL/GenBank/DDBJ databases">
        <authorList>
            <person name="Pain A."/>
        </authorList>
    </citation>
    <scope>NUCLEOTIDE SEQUENCE</scope>
    <source>
        <strain evidence="2">1802A</strain>
    </source>
</reference>
<feature type="region of interest" description="Disordered" evidence="1">
    <location>
        <begin position="188"/>
        <end position="210"/>
    </location>
</feature>
<dbReference type="AlphaFoldDB" id="A0AAD9GED0"/>
<dbReference type="Proteomes" id="UP001195914">
    <property type="component" value="Unassembled WGS sequence"/>
</dbReference>
<comment type="caution">
    <text evidence="2">The sequence shown here is derived from an EMBL/GenBank/DDBJ whole genome shotgun (WGS) entry which is preliminary data.</text>
</comment>
<accession>A0AAD9GED0</accession>
<sequence>MDKAFAEPAAKPKTNRRQLQERLNQSIDAHRLRLLKARGANSAKNGQFCECLKCDVTSMKPSMRCLKAGSRLSKVEVQTNTIACNNTRVTNIPQVNSVRSCCRKRLPHSEKPILHAEATQKSQKHNVPKKANLSEVKPHSDHLEPPIQHQSTAEGGNVSLDERCRIDGDQSCGEDLLQWHVSPENKVLSSRVSSSRSISVKSEKNDDLSNTDDVQLKSLVRRLSSIHIVDSQGDEHRVDTKDIEGKILTLVNKIVNDKLSRVGDNNENDRNTGGVENTGAFTCCQTYCESDDYGDVVPHLQLNSGRPTITARSNKQSSTNTTTISDSEDVDKYKNVVDVLLEYISSGHSKNVKPDVETARQEIKSARWMENNEYSSQRMHLSESQTTAEEYDGRSNNDMFCGARDKSYFCCNNVEPDILLTGQQKAVSSVGPANSGRSDKMEAVEDMQYRRETPCMTPKRMVSSMTGRAEPMHMYMKAPSTMGDSMTYGQPAVQPYVPPHRFQVQSTPQHYFCNPMVNCCPRQNVHTPYVAPFMPHRMVSPLLNPVSTTPSQSRCRYTPAPSQRSMKMQPPRTYTGFMPRKDSIGIAAMYSPVRQMPRQATGPLYRRNTGRAYVQRVQAEMM</sequence>
<evidence type="ECO:0000313" key="3">
    <source>
        <dbReference type="Proteomes" id="UP001195914"/>
    </source>
</evidence>
<proteinExistence type="predicted"/>
<evidence type="ECO:0000256" key="1">
    <source>
        <dbReference type="SAM" id="MobiDB-lite"/>
    </source>
</evidence>
<name>A0AAD9GED0_BABDI</name>
<gene>
    <name evidence="2" type="ORF">X943_003086</name>
</gene>
<feature type="compositionally biased region" description="Polar residues" evidence="1">
    <location>
        <begin position="545"/>
        <end position="566"/>
    </location>
</feature>
<protein>
    <submittedName>
        <fullName evidence="2">Uncharacterized protein</fullName>
    </submittedName>
</protein>
<feature type="region of interest" description="Disordered" evidence="1">
    <location>
        <begin position="544"/>
        <end position="572"/>
    </location>
</feature>
<feature type="region of interest" description="Disordered" evidence="1">
    <location>
        <begin position="135"/>
        <end position="156"/>
    </location>
</feature>
<organism evidence="2 3">
    <name type="scientific">Babesia divergens</name>
    <dbReference type="NCBI Taxonomy" id="32595"/>
    <lineage>
        <taxon>Eukaryota</taxon>
        <taxon>Sar</taxon>
        <taxon>Alveolata</taxon>
        <taxon>Apicomplexa</taxon>
        <taxon>Aconoidasida</taxon>
        <taxon>Piroplasmida</taxon>
        <taxon>Babesiidae</taxon>
        <taxon>Babesia</taxon>
    </lineage>
</organism>
<keyword evidence="3" id="KW-1185">Reference proteome</keyword>
<reference evidence="2" key="1">
    <citation type="journal article" date="2014" name="Nucleic Acids Res.">
        <title>The evolutionary dynamics of variant antigen genes in Babesia reveal a history of genomic innovation underlying host-parasite interaction.</title>
        <authorList>
            <person name="Jackson A.P."/>
            <person name="Otto T.D."/>
            <person name="Darby A."/>
            <person name="Ramaprasad A."/>
            <person name="Xia D."/>
            <person name="Echaide I.E."/>
            <person name="Farber M."/>
            <person name="Gahlot S."/>
            <person name="Gamble J."/>
            <person name="Gupta D."/>
            <person name="Gupta Y."/>
            <person name="Jackson L."/>
            <person name="Malandrin L."/>
            <person name="Malas T.B."/>
            <person name="Moussa E."/>
            <person name="Nair M."/>
            <person name="Reid A.J."/>
            <person name="Sanders M."/>
            <person name="Sharma J."/>
            <person name="Tracey A."/>
            <person name="Quail M.A."/>
            <person name="Weir W."/>
            <person name="Wastling J.M."/>
            <person name="Hall N."/>
            <person name="Willadsen P."/>
            <person name="Lingelbach K."/>
            <person name="Shiels B."/>
            <person name="Tait A."/>
            <person name="Berriman M."/>
            <person name="Allred D.R."/>
            <person name="Pain A."/>
        </authorList>
    </citation>
    <scope>NUCLEOTIDE SEQUENCE</scope>
    <source>
        <strain evidence="2">1802A</strain>
    </source>
</reference>
<dbReference type="EMBL" id="JAHBMH010000034">
    <property type="protein sequence ID" value="KAK1936889.1"/>
    <property type="molecule type" value="Genomic_DNA"/>
</dbReference>
<evidence type="ECO:0000313" key="2">
    <source>
        <dbReference type="EMBL" id="KAK1936889.1"/>
    </source>
</evidence>
<feature type="compositionally biased region" description="Low complexity" evidence="1">
    <location>
        <begin position="189"/>
        <end position="200"/>
    </location>
</feature>